<dbReference type="Gene3D" id="3.60.10.10">
    <property type="entry name" value="Endonuclease/exonuclease/phosphatase"/>
    <property type="match status" value="2"/>
</dbReference>
<feature type="domain" description="Inositol polyphosphate-related phosphatase" evidence="2">
    <location>
        <begin position="324"/>
        <end position="400"/>
    </location>
</feature>
<feature type="compositionally biased region" description="Pro residues" evidence="1">
    <location>
        <begin position="247"/>
        <end position="261"/>
    </location>
</feature>
<evidence type="ECO:0000256" key="1">
    <source>
        <dbReference type="SAM" id="MobiDB-lite"/>
    </source>
</evidence>
<evidence type="ECO:0000313" key="4">
    <source>
        <dbReference type="Proteomes" id="UP000673691"/>
    </source>
</evidence>
<dbReference type="GO" id="GO:0046856">
    <property type="term" value="P:phosphatidylinositol dephosphorylation"/>
    <property type="evidence" value="ECO:0007669"/>
    <property type="project" value="InterPro"/>
</dbReference>
<sequence>MCYAAHQNRVAERNYDVKRINEELAVGGEPPSKPGGLVFNRSDRNTINHLRASERFEYVFWMGDLNYRVYGTRPIIDNLLSTRRLEVLLANDQLTIERRAGRVFSGFGEAQIHFLPTYKFDVVPAKQVTPTDRSDQQQLAEDSQYNIVEAGVVDKQQRDGRSSVMMMTVVREDDGKVIGHLKGADDESDDEESLLAPAWSGDQGGVRLGDQREKRPTRLPAPGFKDPPAGKSKDAAIAGRRKGPQSTPVPLPRKPVRPVGPAPAVGRKPTKKRHLAVPRKVDIPRRDQLGKAFEHQLALRASPAFLGLPIVSATAPTTPATSSAASSDVYDSSVKARIPSWTDRILYRSRVKRQEIGVGGETAAAEQDGGERHWGNGAVHPYFYDALMEMTCSDHKPVVGVFGVDFDWEAVKDFGSIPEWAVRKISH</sequence>
<evidence type="ECO:0000313" key="3">
    <source>
        <dbReference type="EMBL" id="KAG5458185.1"/>
    </source>
</evidence>
<evidence type="ECO:0000259" key="2">
    <source>
        <dbReference type="Pfam" id="PF22669"/>
    </source>
</evidence>
<dbReference type="EMBL" id="JAEFCI010008863">
    <property type="protein sequence ID" value="KAG5458185.1"/>
    <property type="molecule type" value="Genomic_DNA"/>
</dbReference>
<dbReference type="PANTHER" id="PTHR11200">
    <property type="entry name" value="INOSITOL 5-PHOSPHATASE"/>
    <property type="match status" value="1"/>
</dbReference>
<dbReference type="InterPro" id="IPR036691">
    <property type="entry name" value="Endo/exonu/phosph_ase_sf"/>
</dbReference>
<dbReference type="OrthoDB" id="405996at2759"/>
<feature type="non-terminal residue" evidence="3">
    <location>
        <position position="427"/>
    </location>
</feature>
<keyword evidence="4" id="KW-1185">Reference proteome</keyword>
<reference evidence="3 4" key="1">
    <citation type="journal article" name="Sci. Rep.">
        <title>Genome-scale phylogenetic analyses confirm Olpidium as the closest living zoosporic fungus to the non-flagellated, terrestrial fungi.</title>
        <authorList>
            <person name="Chang Y."/>
            <person name="Rochon D."/>
            <person name="Sekimoto S."/>
            <person name="Wang Y."/>
            <person name="Chovatia M."/>
            <person name="Sandor L."/>
            <person name="Salamov A."/>
            <person name="Grigoriev I.V."/>
            <person name="Stajich J.E."/>
            <person name="Spatafora J.W."/>
        </authorList>
    </citation>
    <scope>NUCLEOTIDE SEQUENCE [LARGE SCALE GENOMIC DNA]</scope>
    <source>
        <strain evidence="3">S191</strain>
    </source>
</reference>
<dbReference type="AlphaFoldDB" id="A0A8H7ZRZ7"/>
<protein>
    <recommendedName>
        <fullName evidence="2">Inositol polyphosphate-related phosphatase domain-containing protein</fullName>
    </recommendedName>
</protein>
<name>A0A8H7ZRZ7_9FUNG</name>
<feature type="region of interest" description="Disordered" evidence="1">
    <location>
        <begin position="179"/>
        <end position="275"/>
    </location>
</feature>
<organism evidence="3 4">
    <name type="scientific">Olpidium bornovanus</name>
    <dbReference type="NCBI Taxonomy" id="278681"/>
    <lineage>
        <taxon>Eukaryota</taxon>
        <taxon>Fungi</taxon>
        <taxon>Fungi incertae sedis</taxon>
        <taxon>Olpidiomycota</taxon>
        <taxon>Olpidiomycotina</taxon>
        <taxon>Olpidiomycetes</taxon>
        <taxon>Olpidiales</taxon>
        <taxon>Olpidiaceae</taxon>
        <taxon>Olpidium</taxon>
    </lineage>
</organism>
<dbReference type="InterPro" id="IPR000300">
    <property type="entry name" value="IPPc"/>
</dbReference>
<dbReference type="GO" id="GO:0004439">
    <property type="term" value="F:phosphatidylinositol-4,5-bisphosphate 5-phosphatase activity"/>
    <property type="evidence" value="ECO:0007669"/>
    <property type="project" value="TreeGrafter"/>
</dbReference>
<dbReference type="Pfam" id="PF22669">
    <property type="entry name" value="Exo_endo_phos2"/>
    <property type="match status" value="2"/>
</dbReference>
<dbReference type="InterPro" id="IPR046985">
    <property type="entry name" value="IP5"/>
</dbReference>
<dbReference type="Proteomes" id="UP000673691">
    <property type="component" value="Unassembled WGS sequence"/>
</dbReference>
<dbReference type="PANTHER" id="PTHR11200:SF275">
    <property type="entry name" value="LD06095P"/>
    <property type="match status" value="1"/>
</dbReference>
<gene>
    <name evidence="3" type="ORF">BJ554DRAFT_1641</name>
</gene>
<proteinExistence type="predicted"/>
<comment type="caution">
    <text evidence="3">The sequence shown here is derived from an EMBL/GenBank/DDBJ whole genome shotgun (WGS) entry which is preliminary data.</text>
</comment>
<feature type="domain" description="Inositol polyphosphate-related phosphatase" evidence="2">
    <location>
        <begin position="4"/>
        <end position="123"/>
    </location>
</feature>
<dbReference type="SUPFAM" id="SSF56219">
    <property type="entry name" value="DNase I-like"/>
    <property type="match status" value="2"/>
</dbReference>
<accession>A0A8H7ZRZ7</accession>